<dbReference type="Proteomes" id="UP000662783">
    <property type="component" value="Chromosome"/>
</dbReference>
<name>A0A974WEL8_9BACT</name>
<reference evidence="2" key="1">
    <citation type="submission" date="2021-02" db="EMBL/GenBank/DDBJ databases">
        <title>Fulvivirga sp. S481 isolated from sea water.</title>
        <authorList>
            <person name="Bae S.S."/>
            <person name="Baek K."/>
        </authorList>
    </citation>
    <scope>NUCLEOTIDE SEQUENCE</scope>
    <source>
        <strain evidence="2">S481</strain>
    </source>
</reference>
<dbReference type="RefSeq" id="WP_205721220.1">
    <property type="nucleotide sequence ID" value="NZ_CP070608.1"/>
</dbReference>
<dbReference type="InterPro" id="IPR025665">
    <property type="entry name" value="Beta-barrel_OMP_2"/>
</dbReference>
<dbReference type="EMBL" id="CP070608">
    <property type="protein sequence ID" value="QSE96706.1"/>
    <property type="molecule type" value="Genomic_DNA"/>
</dbReference>
<dbReference type="AlphaFoldDB" id="A0A974WEL8"/>
<proteinExistence type="predicted"/>
<evidence type="ECO:0000313" key="2">
    <source>
        <dbReference type="EMBL" id="QSE96706.1"/>
    </source>
</evidence>
<dbReference type="Gene3D" id="2.40.160.20">
    <property type="match status" value="1"/>
</dbReference>
<feature type="domain" description="Outer membrane protein beta-barrel" evidence="1">
    <location>
        <begin position="41"/>
        <end position="244"/>
    </location>
</feature>
<keyword evidence="3" id="KW-1185">Reference proteome</keyword>
<dbReference type="SUPFAM" id="SSF56925">
    <property type="entry name" value="OMPA-like"/>
    <property type="match status" value="1"/>
</dbReference>
<accession>A0A974WEL8</accession>
<sequence length="292" mass="32904">MKKIYGLFIFLFVAGISYSQPAYLNKYNSKKPSQGDRFLKTQWWLGFKAGINLTEATPDATYSGYSPTNYDASLLEKKYDSFDGINGQAGLEITFYHQGFSFSFQPNYRRQTFGYSNSYEWTSSEDASNTISLNYDQNHKLDYIDLPLIIKYDILKSTKLRPFVQAGFFYSTMVSALKEVEISGEDLASGSAGPFENQTVIIGAEDLFIKPSWGYLLGGGLAYDFWNVRLVLDASYRIGSTNITNAKNRYSENQLSGLGDAMDDIKMDNITVNFGLLFPLRFISSDGHNAVR</sequence>
<gene>
    <name evidence="2" type="ORF">JR347_14030</name>
</gene>
<dbReference type="Pfam" id="PF13568">
    <property type="entry name" value="OMP_b-brl_2"/>
    <property type="match status" value="1"/>
</dbReference>
<protein>
    <submittedName>
        <fullName evidence="2">Outer membrane beta-barrel protein</fullName>
    </submittedName>
</protein>
<organism evidence="2 3">
    <name type="scientific">Fulvivirga lutea</name>
    <dbReference type="NCBI Taxonomy" id="2810512"/>
    <lineage>
        <taxon>Bacteria</taxon>
        <taxon>Pseudomonadati</taxon>
        <taxon>Bacteroidota</taxon>
        <taxon>Cytophagia</taxon>
        <taxon>Cytophagales</taxon>
        <taxon>Fulvivirgaceae</taxon>
        <taxon>Fulvivirga</taxon>
    </lineage>
</organism>
<evidence type="ECO:0000259" key="1">
    <source>
        <dbReference type="Pfam" id="PF13568"/>
    </source>
</evidence>
<dbReference type="InterPro" id="IPR011250">
    <property type="entry name" value="OMP/PagP_B-barrel"/>
</dbReference>
<dbReference type="KEGG" id="fuv:JR347_14030"/>
<evidence type="ECO:0000313" key="3">
    <source>
        <dbReference type="Proteomes" id="UP000662783"/>
    </source>
</evidence>